<gene>
    <name evidence="12" type="primary">tdk</name>
    <name evidence="12" type="ORF">CLORY_27930</name>
</gene>
<dbReference type="STRING" id="1450648.CLORY_27930"/>
<protein>
    <recommendedName>
        <fullName evidence="2 10">Thymidine kinase</fullName>
        <ecNumber evidence="2 10">2.7.1.21</ecNumber>
    </recommendedName>
</protein>
<keyword evidence="7 10" id="KW-0067">ATP-binding</keyword>
<keyword evidence="13" id="KW-1185">Reference proteome</keyword>
<dbReference type="GO" id="GO:0004797">
    <property type="term" value="F:thymidine kinase activity"/>
    <property type="evidence" value="ECO:0007669"/>
    <property type="project" value="UniProtKB-EC"/>
</dbReference>
<comment type="similarity">
    <text evidence="1 11">Belongs to the thymidine kinase family.</text>
</comment>
<feature type="binding site" evidence="9">
    <location>
        <position position="183"/>
    </location>
    <ligand>
        <name>substrate</name>
    </ligand>
</feature>
<keyword evidence="3 10" id="KW-0237">DNA synthesis</keyword>
<evidence type="ECO:0000256" key="9">
    <source>
        <dbReference type="PIRSR" id="PIRSR035805-2"/>
    </source>
</evidence>
<evidence type="ECO:0000256" key="3">
    <source>
        <dbReference type="ARBA" id="ARBA00022634"/>
    </source>
</evidence>
<dbReference type="InterPro" id="IPR027417">
    <property type="entry name" value="P-loop_NTPase"/>
</dbReference>
<dbReference type="OrthoDB" id="9781579at2"/>
<evidence type="ECO:0000256" key="2">
    <source>
        <dbReference type="ARBA" id="ARBA00012118"/>
    </source>
</evidence>
<dbReference type="GO" id="GO:0071897">
    <property type="term" value="P:DNA biosynthetic process"/>
    <property type="evidence" value="ECO:0007669"/>
    <property type="project" value="UniProtKB-KW"/>
</dbReference>
<evidence type="ECO:0000256" key="5">
    <source>
        <dbReference type="ARBA" id="ARBA00022741"/>
    </source>
</evidence>
<evidence type="ECO:0000256" key="6">
    <source>
        <dbReference type="ARBA" id="ARBA00022777"/>
    </source>
</evidence>
<evidence type="ECO:0000313" key="12">
    <source>
        <dbReference type="EMBL" id="OPJ60484.1"/>
    </source>
</evidence>
<dbReference type="Pfam" id="PF00265">
    <property type="entry name" value="TK"/>
    <property type="match status" value="1"/>
</dbReference>
<dbReference type="PANTHER" id="PTHR11441">
    <property type="entry name" value="THYMIDINE KINASE"/>
    <property type="match status" value="1"/>
</dbReference>
<comment type="caution">
    <text evidence="12">The sequence shown here is derived from an EMBL/GenBank/DDBJ whole genome shotgun (WGS) entry which is preliminary data.</text>
</comment>
<dbReference type="GO" id="GO:0005524">
    <property type="term" value="F:ATP binding"/>
    <property type="evidence" value="ECO:0007669"/>
    <property type="project" value="UniProtKB-KW"/>
</dbReference>
<dbReference type="InterPro" id="IPR020633">
    <property type="entry name" value="Thymidine_kinase_CS"/>
</dbReference>
<evidence type="ECO:0000256" key="8">
    <source>
        <dbReference type="PIRSR" id="PIRSR035805-1"/>
    </source>
</evidence>
<keyword evidence="4 10" id="KW-0808">Transferase</keyword>
<dbReference type="Proteomes" id="UP000190080">
    <property type="component" value="Unassembled WGS sequence"/>
</dbReference>
<dbReference type="Gene3D" id="3.30.60.20">
    <property type="match status" value="1"/>
</dbReference>
<feature type="active site" description="Proton acceptor" evidence="8">
    <location>
        <position position="93"/>
    </location>
</feature>
<accession>A0A1V4IKY3</accession>
<sequence>MFIEEIGLKVITGPMFSEKSGELIHSINMAETYEGKKVILFKPNIATRDGKNIIVSRTGLSRRAEELPEFITDEVIENVLENCEQYDVVGIDETQFFKGKIVELVQRLIFTKRVVVSGLNMDYEGKPFGKMGDIIAMADEVQHMYPVCSKCKKRRAIFSQRLSNGKPVTKKGQTIYEGDKESYEPRCRVCFKPPFD</sequence>
<evidence type="ECO:0000256" key="1">
    <source>
        <dbReference type="ARBA" id="ARBA00007587"/>
    </source>
</evidence>
<dbReference type="RefSeq" id="WP_079425486.1">
    <property type="nucleotide sequence ID" value="NZ_MZGV01000031.1"/>
</dbReference>
<evidence type="ECO:0000256" key="7">
    <source>
        <dbReference type="ARBA" id="ARBA00022840"/>
    </source>
</evidence>
<dbReference type="GO" id="GO:0046104">
    <property type="term" value="P:thymidine metabolic process"/>
    <property type="evidence" value="ECO:0007669"/>
    <property type="project" value="TreeGrafter"/>
</dbReference>
<dbReference type="PANTHER" id="PTHR11441:SF0">
    <property type="entry name" value="THYMIDINE KINASE, CYTOSOLIC"/>
    <property type="match status" value="1"/>
</dbReference>
<dbReference type="Gene3D" id="3.40.50.300">
    <property type="entry name" value="P-loop containing nucleotide triphosphate hydrolases"/>
    <property type="match status" value="1"/>
</dbReference>
<proteinExistence type="inferred from homology"/>
<keyword evidence="5 10" id="KW-0547">Nucleotide-binding</keyword>
<keyword evidence="6 10" id="KW-0418">Kinase</keyword>
<dbReference type="EMBL" id="MZGV01000031">
    <property type="protein sequence ID" value="OPJ60484.1"/>
    <property type="molecule type" value="Genomic_DNA"/>
</dbReference>
<dbReference type="SUPFAM" id="SSF52540">
    <property type="entry name" value="P-loop containing nucleoside triphosphate hydrolases"/>
    <property type="match status" value="1"/>
</dbReference>
<comment type="catalytic activity">
    <reaction evidence="10">
        <text>thymidine + ATP = dTMP + ADP + H(+)</text>
        <dbReference type="Rhea" id="RHEA:19129"/>
        <dbReference type="ChEBI" id="CHEBI:15378"/>
        <dbReference type="ChEBI" id="CHEBI:17748"/>
        <dbReference type="ChEBI" id="CHEBI:30616"/>
        <dbReference type="ChEBI" id="CHEBI:63528"/>
        <dbReference type="ChEBI" id="CHEBI:456216"/>
        <dbReference type="EC" id="2.7.1.21"/>
    </reaction>
</comment>
<dbReference type="AlphaFoldDB" id="A0A1V4IKY3"/>
<dbReference type="EC" id="2.7.1.21" evidence="2 10"/>
<dbReference type="PIRSF" id="PIRSF035805">
    <property type="entry name" value="TK_cell"/>
    <property type="match status" value="1"/>
</dbReference>
<evidence type="ECO:0000256" key="4">
    <source>
        <dbReference type="ARBA" id="ARBA00022679"/>
    </source>
</evidence>
<evidence type="ECO:0000313" key="13">
    <source>
        <dbReference type="Proteomes" id="UP000190080"/>
    </source>
</evidence>
<evidence type="ECO:0000256" key="10">
    <source>
        <dbReference type="RuleBase" id="RU000544"/>
    </source>
</evidence>
<dbReference type="SUPFAM" id="SSF57716">
    <property type="entry name" value="Glucocorticoid receptor-like (DNA-binding domain)"/>
    <property type="match status" value="1"/>
</dbReference>
<reference evidence="12 13" key="1">
    <citation type="submission" date="2017-03" db="EMBL/GenBank/DDBJ databases">
        <title>Genome sequence of Clostridium oryzae DSM 28571.</title>
        <authorList>
            <person name="Poehlein A."/>
            <person name="Daniel R."/>
        </authorList>
    </citation>
    <scope>NUCLEOTIDE SEQUENCE [LARGE SCALE GENOMIC DNA]</scope>
    <source>
        <strain evidence="12 13">DSM 28571</strain>
    </source>
</reference>
<organism evidence="12 13">
    <name type="scientific">Clostridium oryzae</name>
    <dbReference type="NCBI Taxonomy" id="1450648"/>
    <lineage>
        <taxon>Bacteria</taxon>
        <taxon>Bacillati</taxon>
        <taxon>Bacillota</taxon>
        <taxon>Clostridia</taxon>
        <taxon>Eubacteriales</taxon>
        <taxon>Clostridiaceae</taxon>
        <taxon>Clostridium</taxon>
    </lineage>
</organism>
<evidence type="ECO:0000256" key="11">
    <source>
        <dbReference type="RuleBase" id="RU004165"/>
    </source>
</evidence>
<dbReference type="PROSITE" id="PS00603">
    <property type="entry name" value="TK_CELLULAR_TYPE"/>
    <property type="match status" value="1"/>
</dbReference>
<name>A0A1V4IKY3_9CLOT</name>
<feature type="binding site" evidence="9">
    <location>
        <begin position="175"/>
        <end position="178"/>
    </location>
    <ligand>
        <name>substrate</name>
    </ligand>
</feature>
<dbReference type="InterPro" id="IPR001267">
    <property type="entry name" value="Thymidine_kinase"/>
</dbReference>